<dbReference type="AlphaFoldDB" id="A0A915IFL8"/>
<sequence>MLVCRYGCGCITNKSSKNSYQNRNLSKSTVSERDMFPGPGFTTKLRIWSKMSRVTSPVLRATNSRLTENQSLRARNYLSRSATVSPKNKNKLKSSWYFWYQKILAKRYFRIKVEPIFCLLLPTGPSEQLGYRAVSSFFFSK</sequence>
<protein>
    <submittedName>
        <fullName evidence="2">Uncharacterized protein</fullName>
    </submittedName>
</protein>
<dbReference type="WBParaSite" id="nRc.2.0.1.t12981-RA">
    <property type="protein sequence ID" value="nRc.2.0.1.t12981-RA"/>
    <property type="gene ID" value="nRc.2.0.1.g12981"/>
</dbReference>
<evidence type="ECO:0000313" key="1">
    <source>
        <dbReference type="Proteomes" id="UP000887565"/>
    </source>
</evidence>
<reference evidence="2" key="1">
    <citation type="submission" date="2022-11" db="UniProtKB">
        <authorList>
            <consortium name="WormBaseParasite"/>
        </authorList>
    </citation>
    <scope>IDENTIFICATION</scope>
</reference>
<dbReference type="Proteomes" id="UP000887565">
    <property type="component" value="Unplaced"/>
</dbReference>
<accession>A0A915IFL8</accession>
<organism evidence="1 2">
    <name type="scientific">Romanomermis culicivorax</name>
    <name type="common">Nematode worm</name>
    <dbReference type="NCBI Taxonomy" id="13658"/>
    <lineage>
        <taxon>Eukaryota</taxon>
        <taxon>Metazoa</taxon>
        <taxon>Ecdysozoa</taxon>
        <taxon>Nematoda</taxon>
        <taxon>Enoplea</taxon>
        <taxon>Dorylaimia</taxon>
        <taxon>Mermithida</taxon>
        <taxon>Mermithoidea</taxon>
        <taxon>Mermithidae</taxon>
        <taxon>Romanomermis</taxon>
    </lineage>
</organism>
<proteinExistence type="predicted"/>
<name>A0A915IFL8_ROMCU</name>
<evidence type="ECO:0000313" key="2">
    <source>
        <dbReference type="WBParaSite" id="nRc.2.0.1.t12981-RA"/>
    </source>
</evidence>
<keyword evidence="1" id="KW-1185">Reference proteome</keyword>